<dbReference type="GO" id="GO:0030697">
    <property type="term" value="F:tRNA (uracil(54)-C5)-methyltransferase activity, S-adenosyl methionine-dependent"/>
    <property type="evidence" value="ECO:0007669"/>
    <property type="project" value="UniProtKB-EC"/>
</dbReference>
<dbReference type="SUPFAM" id="SSF50249">
    <property type="entry name" value="Nucleic acid-binding proteins"/>
    <property type="match status" value="1"/>
</dbReference>
<dbReference type="STRING" id="1123308.GCA_000380085_01874"/>
<feature type="active site" evidence="8">
    <location>
        <position position="408"/>
    </location>
</feature>
<dbReference type="PROSITE" id="PS51687">
    <property type="entry name" value="SAM_MT_RNA_M5U"/>
    <property type="match status" value="1"/>
</dbReference>
<dbReference type="Gene3D" id="2.40.50.1070">
    <property type="match status" value="1"/>
</dbReference>
<evidence type="ECO:0000256" key="1">
    <source>
        <dbReference type="ARBA" id="ARBA00022485"/>
    </source>
</evidence>
<dbReference type="OrthoDB" id="9804590at2"/>
<evidence type="ECO:0000256" key="4">
    <source>
        <dbReference type="ARBA" id="ARBA00022691"/>
    </source>
</evidence>
<evidence type="ECO:0000256" key="5">
    <source>
        <dbReference type="ARBA" id="ARBA00023004"/>
    </source>
</evidence>
<dbReference type="PROSITE" id="PS01231">
    <property type="entry name" value="TRMA_2"/>
    <property type="match status" value="1"/>
</dbReference>
<dbReference type="FunFam" id="3.40.50.150:FF:000009">
    <property type="entry name" value="23S rRNA (Uracil(1939)-C(5))-methyltransferase RlmD"/>
    <property type="match status" value="1"/>
</dbReference>
<dbReference type="Gene3D" id="2.40.50.140">
    <property type="entry name" value="Nucleic acid-binding proteins"/>
    <property type="match status" value="1"/>
</dbReference>
<dbReference type="Gene3D" id="3.40.50.150">
    <property type="entry name" value="Vaccinia Virus protein VP39"/>
    <property type="match status" value="1"/>
</dbReference>
<evidence type="ECO:0000256" key="7">
    <source>
        <dbReference type="PROSITE-ProRule" id="PRU01024"/>
    </source>
</evidence>
<dbReference type="EC" id="2.1.1.189" evidence="10"/>
<dbReference type="Proteomes" id="UP000215185">
    <property type="component" value="Chromosome 1"/>
</dbReference>
<feature type="binding site" evidence="7">
    <location>
        <position position="381"/>
    </location>
    <ligand>
        <name>S-adenosyl-L-methionine</name>
        <dbReference type="ChEBI" id="CHEBI:59789"/>
    </ligand>
</feature>
<keyword evidence="1" id="KW-0479">Metal-binding</keyword>
<dbReference type="SUPFAM" id="SSF53335">
    <property type="entry name" value="S-adenosyl-L-methionine-dependent methyltransferases"/>
    <property type="match status" value="1"/>
</dbReference>
<evidence type="ECO:0000313" key="11">
    <source>
        <dbReference type="Proteomes" id="UP000215185"/>
    </source>
</evidence>
<dbReference type="GO" id="GO:0051539">
    <property type="term" value="F:4 iron, 4 sulfur cluster binding"/>
    <property type="evidence" value="ECO:0007669"/>
    <property type="project" value="UniProtKB-KW"/>
</dbReference>
<keyword evidence="3 7" id="KW-0808">Transferase</keyword>
<keyword evidence="4 7" id="KW-0949">S-adenosyl-L-methionine</keyword>
<keyword evidence="1" id="KW-0004">4Fe-4S</keyword>
<evidence type="ECO:0000256" key="2">
    <source>
        <dbReference type="ARBA" id="ARBA00022603"/>
    </source>
</evidence>
<evidence type="ECO:0000256" key="8">
    <source>
        <dbReference type="PROSITE-ProRule" id="PRU10015"/>
    </source>
</evidence>
<dbReference type="RefSeq" id="WP_018374417.1">
    <property type="nucleotide sequence ID" value="NZ_LT906439.1"/>
</dbReference>
<protein>
    <submittedName>
        <fullName evidence="10">Putative RNA methyltransferase</fullName>
        <ecNumber evidence="10">2.1.1.189</ecNumber>
        <ecNumber evidence="10">2.1.1.35</ecNumber>
    </submittedName>
</protein>
<evidence type="ECO:0000256" key="3">
    <source>
        <dbReference type="ARBA" id="ARBA00022679"/>
    </source>
</evidence>
<dbReference type="PANTHER" id="PTHR11061">
    <property type="entry name" value="RNA M5U METHYLTRANSFERASE"/>
    <property type="match status" value="1"/>
</dbReference>
<dbReference type="NCBIfam" id="TIGR00479">
    <property type="entry name" value="rumA"/>
    <property type="match status" value="1"/>
</dbReference>
<dbReference type="InterPro" id="IPR002792">
    <property type="entry name" value="TRAM_dom"/>
</dbReference>
<dbReference type="InterPro" id="IPR010280">
    <property type="entry name" value="U5_MeTrfase_fam"/>
</dbReference>
<feature type="binding site" evidence="7">
    <location>
        <position position="312"/>
    </location>
    <ligand>
        <name>S-adenosyl-L-methionine</name>
        <dbReference type="ChEBI" id="CHEBI:59789"/>
    </ligand>
</feature>
<evidence type="ECO:0000256" key="6">
    <source>
        <dbReference type="ARBA" id="ARBA00023014"/>
    </source>
</evidence>
<comment type="similarity">
    <text evidence="7">Belongs to the class I-like SAM-binding methyltransferase superfamily. RNA M5U methyltransferase family.</text>
</comment>
<feature type="domain" description="TRAM" evidence="9">
    <location>
        <begin position="2"/>
        <end position="60"/>
    </location>
</feature>
<feature type="binding site" evidence="7">
    <location>
        <position position="283"/>
    </location>
    <ligand>
        <name>S-adenosyl-L-methionine</name>
        <dbReference type="ChEBI" id="CHEBI:59789"/>
    </ligand>
</feature>
<dbReference type="GO" id="GO:0070041">
    <property type="term" value="F:rRNA (uridine-C5-)-methyltransferase activity"/>
    <property type="evidence" value="ECO:0007669"/>
    <property type="project" value="UniProtKB-ARBA"/>
</dbReference>
<dbReference type="AlphaFoldDB" id="A0A239STG6"/>
<dbReference type="Pfam" id="PF05958">
    <property type="entry name" value="tRNA_U5-meth_tr"/>
    <property type="match status" value="1"/>
</dbReference>
<dbReference type="Pfam" id="PF01938">
    <property type="entry name" value="TRAM"/>
    <property type="match status" value="1"/>
</dbReference>
<dbReference type="PANTHER" id="PTHR11061:SF45">
    <property type="match status" value="1"/>
</dbReference>
<dbReference type="InterPro" id="IPR012340">
    <property type="entry name" value="NA-bd_OB-fold"/>
</dbReference>
<accession>A0A239STG6</accession>
<name>A0A239STG6_9STRE</name>
<keyword evidence="6" id="KW-0411">Iron-sulfur</keyword>
<dbReference type="KEGG" id="smen:SAMEA4412692_1234"/>
<dbReference type="InterPro" id="IPR030391">
    <property type="entry name" value="MeTrfase_TrmA_CS"/>
</dbReference>
<keyword evidence="5" id="KW-0408">Iron</keyword>
<evidence type="ECO:0000313" key="10">
    <source>
        <dbReference type="EMBL" id="SNU88795.1"/>
    </source>
</evidence>
<dbReference type="PROSITE" id="PS50926">
    <property type="entry name" value="TRAM"/>
    <property type="match status" value="1"/>
</dbReference>
<gene>
    <name evidence="10" type="primary">rumA_2</name>
    <name evidence="10" type="ORF">SAMEA4412692_01234</name>
</gene>
<feature type="active site" description="Nucleophile" evidence="7">
    <location>
        <position position="408"/>
    </location>
</feature>
<dbReference type="EC" id="2.1.1.35" evidence="10"/>
<dbReference type="FunFam" id="2.40.50.140:FF:000097">
    <property type="entry name" value="23S rRNA (uracil(1939)-C(5))-methyltransferase RlmD"/>
    <property type="match status" value="1"/>
</dbReference>
<keyword evidence="11" id="KW-1185">Reference proteome</keyword>
<dbReference type="EMBL" id="LT906439">
    <property type="protein sequence ID" value="SNU88795.1"/>
    <property type="molecule type" value="Genomic_DNA"/>
</dbReference>
<evidence type="ECO:0000259" key="9">
    <source>
        <dbReference type="PROSITE" id="PS50926"/>
    </source>
</evidence>
<dbReference type="GO" id="GO:0070475">
    <property type="term" value="P:rRNA base methylation"/>
    <property type="evidence" value="ECO:0007669"/>
    <property type="project" value="TreeGrafter"/>
</dbReference>
<proteinExistence type="inferred from homology"/>
<reference evidence="10 11" key="1">
    <citation type="submission" date="2017-06" db="EMBL/GenBank/DDBJ databases">
        <authorList>
            <consortium name="Pathogen Informatics"/>
        </authorList>
    </citation>
    <scope>NUCLEOTIDE SEQUENCE [LARGE SCALE GENOMIC DNA]</scope>
    <source>
        <strain evidence="10 11">NCTC13788</strain>
    </source>
</reference>
<feature type="binding site" evidence="7">
    <location>
        <position position="333"/>
    </location>
    <ligand>
        <name>S-adenosyl-L-methionine</name>
        <dbReference type="ChEBI" id="CHEBI:59789"/>
    </ligand>
</feature>
<keyword evidence="2 7" id="KW-0489">Methyltransferase</keyword>
<organism evidence="10 11">
    <name type="scientific">Streptococcus merionis</name>
    <dbReference type="NCBI Taxonomy" id="400065"/>
    <lineage>
        <taxon>Bacteria</taxon>
        <taxon>Bacillati</taxon>
        <taxon>Bacillota</taxon>
        <taxon>Bacilli</taxon>
        <taxon>Lactobacillales</taxon>
        <taxon>Streptococcaceae</taxon>
        <taxon>Streptococcus</taxon>
    </lineage>
</organism>
<dbReference type="eggNOG" id="COG2265">
    <property type="taxonomic scope" value="Bacteria"/>
</dbReference>
<dbReference type="PROSITE" id="PS01230">
    <property type="entry name" value="TRMA_1"/>
    <property type="match status" value="1"/>
</dbReference>
<dbReference type="FunFam" id="2.40.50.1070:FF:000003">
    <property type="entry name" value="23S rRNA (Uracil-5-)-methyltransferase RumA"/>
    <property type="match status" value="1"/>
</dbReference>
<dbReference type="InterPro" id="IPR029063">
    <property type="entry name" value="SAM-dependent_MTases_sf"/>
</dbReference>
<dbReference type="InterPro" id="IPR030390">
    <property type="entry name" value="MeTrfase_TrmA_AS"/>
</dbReference>
<sequence>MNLTIKQTIPLKIKRLGINGEGIGFYKKTLVFVDGALKGEDILCQVTAIKRNFVEARLLKITKPSKFRVDPACPVYQVCGGCQIMHLRYDKQLDFKTDLLQQALKKFQPQGYENFEIRPTIGMTEPTHYRAKLQFQVRKFKGKVVAGLYAQNSHRLVELRDCLVQDDLTQQIINQVSLLLTRYNVPIYDERKIAGVRTVMIRKAHATNQIQLIFVASKPVKLDFVIRDLNQQFPQIETVAFNLNKSKTSEIYGDFTKILWGKETIEEGVLDYRFALSPRAFYQLNPKQTQILYSEAIKALDVSPDDHLIDAYCGVGTIGLAFAGKVASIRGMDIIPEAIADARENAARLGVKNALYETGTAETVIPKWYKNGYRADAIIVDPPRTGLDSKLLDTLLRYKPQKMVYVSCNVSTLARDLAQLVKVYNVVYLQSVDMFPHTARTECVVKLVRKKKV</sequence>